<dbReference type="PANTHER" id="PTHR45656:SF4">
    <property type="entry name" value="PROTEIN CBR-CLEC-78"/>
    <property type="match status" value="1"/>
</dbReference>
<dbReference type="PANTHER" id="PTHR45656">
    <property type="entry name" value="PROTEIN CBR-CLEC-78"/>
    <property type="match status" value="1"/>
</dbReference>
<dbReference type="InterPro" id="IPR035976">
    <property type="entry name" value="Sushi/SCR/CCP_sf"/>
</dbReference>
<dbReference type="Ensembl" id="ENSCSAVT00000017259.1">
    <property type="protein sequence ID" value="ENSCSAVP00000017076.1"/>
    <property type="gene ID" value="ENSCSAVG00000010039.1"/>
</dbReference>
<keyword evidence="1" id="KW-0732">Signal</keyword>
<dbReference type="InterPro" id="IPR000436">
    <property type="entry name" value="Sushi_SCR_CCP_dom"/>
</dbReference>
<evidence type="ECO:0000256" key="1">
    <source>
        <dbReference type="ARBA" id="ARBA00022729"/>
    </source>
</evidence>
<dbReference type="CDD" id="cd00033">
    <property type="entry name" value="CCP"/>
    <property type="match status" value="2"/>
</dbReference>
<dbReference type="SMART" id="SM00032">
    <property type="entry name" value="CCP"/>
    <property type="match status" value="2"/>
</dbReference>
<evidence type="ECO:0000313" key="8">
    <source>
        <dbReference type="Proteomes" id="UP000007875"/>
    </source>
</evidence>
<keyword evidence="5" id="KW-0768">Sushi</keyword>
<dbReference type="HOGENOM" id="CLU_1022911_0_0_1"/>
<keyword evidence="4 5" id="KW-1015">Disulfide bond</keyword>
<dbReference type="InterPro" id="IPR018247">
    <property type="entry name" value="EF_Hand_1_Ca_BS"/>
</dbReference>
<evidence type="ECO:0000256" key="2">
    <source>
        <dbReference type="ARBA" id="ARBA00022737"/>
    </source>
</evidence>
<organism evidence="7 8">
    <name type="scientific">Ciona savignyi</name>
    <name type="common">Pacific transparent sea squirt</name>
    <dbReference type="NCBI Taxonomy" id="51511"/>
    <lineage>
        <taxon>Eukaryota</taxon>
        <taxon>Metazoa</taxon>
        <taxon>Chordata</taxon>
        <taxon>Tunicata</taxon>
        <taxon>Ascidiacea</taxon>
        <taxon>Phlebobranchia</taxon>
        <taxon>Cionidae</taxon>
        <taxon>Ciona</taxon>
    </lineage>
</organism>
<keyword evidence="8" id="KW-1185">Reference proteome</keyword>
<comment type="caution">
    <text evidence="5">Lacks conserved residue(s) required for the propagation of feature annotation.</text>
</comment>
<feature type="domain" description="Sushi" evidence="6">
    <location>
        <begin position="198"/>
        <end position="259"/>
    </location>
</feature>
<dbReference type="SUPFAM" id="SSF57535">
    <property type="entry name" value="Complement control module/SCR domain"/>
    <property type="match status" value="2"/>
</dbReference>
<keyword evidence="3" id="KW-0106">Calcium</keyword>
<dbReference type="InterPro" id="IPR011992">
    <property type="entry name" value="EF-hand-dom_pair"/>
</dbReference>
<feature type="disulfide bond" evidence="5">
    <location>
        <begin position="168"/>
        <end position="195"/>
    </location>
</feature>
<dbReference type="InterPro" id="IPR051277">
    <property type="entry name" value="SEZ6_CSMD_C4BPB_Regulators"/>
</dbReference>
<dbReference type="PROSITE" id="PS00018">
    <property type="entry name" value="EF_HAND_1"/>
    <property type="match status" value="1"/>
</dbReference>
<keyword evidence="2" id="KW-0677">Repeat</keyword>
<dbReference type="GeneTree" id="ENSGT00940000163557"/>
<reference evidence="8" key="1">
    <citation type="submission" date="2003-08" db="EMBL/GenBank/DDBJ databases">
        <authorList>
            <person name="Birren B."/>
            <person name="Nusbaum C."/>
            <person name="Abebe A."/>
            <person name="Abouelleil A."/>
            <person name="Adekoya E."/>
            <person name="Ait-zahra M."/>
            <person name="Allen N."/>
            <person name="Allen T."/>
            <person name="An P."/>
            <person name="Anderson M."/>
            <person name="Anderson S."/>
            <person name="Arachchi H."/>
            <person name="Armbruster J."/>
            <person name="Bachantsang P."/>
            <person name="Baldwin J."/>
            <person name="Barry A."/>
            <person name="Bayul T."/>
            <person name="Blitshsteyn B."/>
            <person name="Bloom T."/>
            <person name="Blye J."/>
            <person name="Boguslavskiy L."/>
            <person name="Borowsky M."/>
            <person name="Boukhgalter B."/>
            <person name="Brunache A."/>
            <person name="Butler J."/>
            <person name="Calixte N."/>
            <person name="Calvo S."/>
            <person name="Camarata J."/>
            <person name="Campo K."/>
            <person name="Chang J."/>
            <person name="Cheshatsang Y."/>
            <person name="Citroen M."/>
            <person name="Collymore A."/>
            <person name="Considine T."/>
            <person name="Cook A."/>
            <person name="Cooke P."/>
            <person name="Corum B."/>
            <person name="Cuomo C."/>
            <person name="David R."/>
            <person name="Dawoe T."/>
            <person name="Degray S."/>
            <person name="Dodge S."/>
            <person name="Dooley K."/>
            <person name="Dorje P."/>
            <person name="Dorjee K."/>
            <person name="Dorris L."/>
            <person name="Duffey N."/>
            <person name="Dupes A."/>
            <person name="Elkins T."/>
            <person name="Engels R."/>
            <person name="Erickson J."/>
            <person name="Farina A."/>
            <person name="Faro S."/>
            <person name="Ferreira P."/>
            <person name="Fischer H."/>
            <person name="Fitzgerald M."/>
            <person name="Foley K."/>
            <person name="Gage D."/>
            <person name="Galagan J."/>
            <person name="Gearin G."/>
            <person name="Gnerre S."/>
            <person name="Gnirke A."/>
            <person name="Goyette A."/>
            <person name="Graham J."/>
            <person name="Grandbois E."/>
            <person name="Gyaltsen K."/>
            <person name="Hafez N."/>
            <person name="Hagopian D."/>
            <person name="Hagos B."/>
            <person name="Hall J."/>
            <person name="Hatcher B."/>
            <person name="Heller A."/>
            <person name="Higgins H."/>
            <person name="Honan T."/>
            <person name="Horn A."/>
            <person name="Houde N."/>
            <person name="Hughes L."/>
            <person name="Hulme W."/>
            <person name="Husby E."/>
            <person name="Iliev I."/>
            <person name="Jaffe D."/>
            <person name="Jones C."/>
            <person name="Kamal M."/>
            <person name="Kamat A."/>
            <person name="Kamvysselis M."/>
            <person name="Karlsson E."/>
            <person name="Kells C."/>
            <person name="Kieu A."/>
            <person name="Kisner P."/>
            <person name="Kodira C."/>
            <person name="Kulbokas E."/>
            <person name="Labutti K."/>
            <person name="Lama D."/>
            <person name="Landers T."/>
            <person name="Leger J."/>
            <person name="Levine S."/>
            <person name="Lewis D."/>
            <person name="Lewis T."/>
            <person name="Lindblad-toh K."/>
            <person name="Liu X."/>
            <person name="Lokyitsang T."/>
            <person name="Lokyitsang Y."/>
            <person name="Lucien O."/>
            <person name="Lui A."/>
            <person name="Ma L.J."/>
            <person name="Mabbitt R."/>
            <person name="Macdonald J."/>
            <person name="Maclean C."/>
            <person name="Major J."/>
            <person name="Manning J."/>
            <person name="Marabella R."/>
            <person name="Maru K."/>
            <person name="Matthews C."/>
            <person name="Mauceli E."/>
            <person name="Mccarthy M."/>
            <person name="Mcdonough S."/>
            <person name="Mcghee T."/>
            <person name="Meldrim J."/>
            <person name="Meneus L."/>
            <person name="Mesirov J."/>
            <person name="Mihalev A."/>
            <person name="Mihova T."/>
            <person name="Mikkelsen T."/>
            <person name="Mlenga V."/>
            <person name="Moru K."/>
            <person name="Mozes J."/>
            <person name="Mulrain L."/>
            <person name="Munson G."/>
            <person name="Naylor J."/>
            <person name="Newes C."/>
            <person name="Nguyen C."/>
            <person name="Nguyen N."/>
            <person name="Nguyen T."/>
            <person name="Nicol R."/>
            <person name="Nielsen C."/>
            <person name="Nizzari M."/>
            <person name="Norbu C."/>
            <person name="Norbu N."/>
            <person name="O'donnell P."/>
            <person name="Okoawo O."/>
            <person name="O'leary S."/>
            <person name="Omotosho B."/>
            <person name="O'neill K."/>
            <person name="Osman S."/>
            <person name="Parker S."/>
            <person name="Perrin D."/>
            <person name="Phunkhang P."/>
            <person name="Piqani B."/>
            <person name="Purcell S."/>
            <person name="Rachupka T."/>
            <person name="Ramasamy U."/>
            <person name="Rameau R."/>
            <person name="Ray V."/>
            <person name="Raymond C."/>
            <person name="Retta R."/>
            <person name="Richardson S."/>
            <person name="Rise C."/>
            <person name="Rodriguez J."/>
            <person name="Rogers J."/>
            <person name="Rogov P."/>
            <person name="Rutman M."/>
            <person name="Schupbach R."/>
            <person name="Seaman C."/>
            <person name="Settipalli S."/>
            <person name="Sharpe T."/>
            <person name="Sheridan J."/>
            <person name="Sherpa N."/>
            <person name="Shi J."/>
            <person name="Smirnov S."/>
            <person name="Smith C."/>
            <person name="Sougnez C."/>
            <person name="Spencer B."/>
            <person name="Stalker J."/>
            <person name="Stange-thomann N."/>
            <person name="Stavropoulos S."/>
            <person name="Stetson K."/>
            <person name="Stone C."/>
            <person name="Stone S."/>
            <person name="Stubbs M."/>
            <person name="Talamas J."/>
            <person name="Tchuinga P."/>
            <person name="Tenzing P."/>
            <person name="Tesfaye S."/>
            <person name="Theodore J."/>
            <person name="Thoulutsang Y."/>
            <person name="Topham K."/>
            <person name="Towey S."/>
            <person name="Tsamla T."/>
            <person name="Tsomo N."/>
            <person name="Vallee D."/>
            <person name="Vassiliev H."/>
            <person name="Venkataraman V."/>
            <person name="Vinson J."/>
            <person name="Vo A."/>
            <person name="Wade C."/>
            <person name="Wang S."/>
            <person name="Wangchuk T."/>
            <person name="Wangdi T."/>
            <person name="Whittaker C."/>
            <person name="Wilkinson J."/>
            <person name="Wu Y."/>
            <person name="Wyman D."/>
            <person name="Yadav S."/>
            <person name="Yang S."/>
            <person name="Yang X."/>
            <person name="Yeager S."/>
            <person name="Yee E."/>
            <person name="Young G."/>
            <person name="Zainoun J."/>
            <person name="Zembeck L."/>
            <person name="Zimmer A."/>
            <person name="Zody M."/>
            <person name="Lander E."/>
        </authorList>
    </citation>
    <scope>NUCLEOTIDE SEQUENCE [LARGE SCALE GENOMIC DNA]</scope>
</reference>
<evidence type="ECO:0000256" key="5">
    <source>
        <dbReference type="PROSITE-ProRule" id="PRU00302"/>
    </source>
</evidence>
<dbReference type="SUPFAM" id="SSF47473">
    <property type="entry name" value="EF-hand"/>
    <property type="match status" value="1"/>
</dbReference>
<evidence type="ECO:0000313" key="7">
    <source>
        <dbReference type="Ensembl" id="ENSCSAVP00000017076.1"/>
    </source>
</evidence>
<evidence type="ECO:0000256" key="4">
    <source>
        <dbReference type="ARBA" id="ARBA00023157"/>
    </source>
</evidence>
<evidence type="ECO:0000256" key="3">
    <source>
        <dbReference type="ARBA" id="ARBA00022837"/>
    </source>
</evidence>
<dbReference type="PROSITE" id="PS50923">
    <property type="entry name" value="SUSHI"/>
    <property type="match status" value="2"/>
</dbReference>
<dbReference type="Gene3D" id="1.10.238.10">
    <property type="entry name" value="EF-hand"/>
    <property type="match status" value="1"/>
</dbReference>
<dbReference type="Pfam" id="PF00084">
    <property type="entry name" value="Sushi"/>
    <property type="match status" value="2"/>
</dbReference>
<reference evidence="7" key="2">
    <citation type="submission" date="2025-08" db="UniProtKB">
        <authorList>
            <consortium name="Ensembl"/>
        </authorList>
    </citation>
    <scope>IDENTIFICATION</scope>
</reference>
<evidence type="ECO:0000259" key="6">
    <source>
        <dbReference type="PROSITE" id="PS50923"/>
    </source>
</evidence>
<name>H2ZHL0_CIOSA</name>
<dbReference type="Gene3D" id="2.10.70.10">
    <property type="entry name" value="Complement Module, domain 1"/>
    <property type="match status" value="2"/>
</dbReference>
<dbReference type="AlphaFoldDB" id="H2ZHL0"/>
<proteinExistence type="predicted"/>
<protein>
    <recommendedName>
        <fullName evidence="6">Sushi domain-containing protein</fullName>
    </recommendedName>
</protein>
<sequence>MVHYFNRFDANENGLVELWEANLQSSGRAMTISFFASILAANSSFKERGATLSMFSDVMSAWLEERKLVADKNGNGKISFWEFYWFLRSETQMMTRGRAGKQLAERMFNDRVGPDRQLDFCQFLDVYSTKVAEEFTVIRCKSTLYTPRHGTKVCTNKDITGSICTFTCQPGYRMIGNETAICARTARWSATTPICERIQCFPKSMKMNGGQVTCTNSNFAFSQCRTECHESRGFVMSGEATKTCNANGTWSREEACCSNSGHNHRSFTRRSR</sequence>
<dbReference type="Proteomes" id="UP000007875">
    <property type="component" value="Unassembled WGS sequence"/>
</dbReference>
<feature type="domain" description="Sushi" evidence="6">
    <location>
        <begin position="138"/>
        <end position="197"/>
    </location>
</feature>
<reference evidence="7" key="3">
    <citation type="submission" date="2025-09" db="UniProtKB">
        <authorList>
            <consortium name="Ensembl"/>
        </authorList>
    </citation>
    <scope>IDENTIFICATION</scope>
</reference>
<accession>H2ZHL0</accession>